<proteinExistence type="predicted"/>
<feature type="region of interest" description="Disordered" evidence="1">
    <location>
        <begin position="49"/>
        <end position="78"/>
    </location>
</feature>
<dbReference type="EMBL" id="CAJNNV010026968">
    <property type="protein sequence ID" value="CAE8619332.1"/>
    <property type="molecule type" value="Genomic_DNA"/>
</dbReference>
<sequence length="110" mass="11837">MCSSGNSGLPVQLKELWKELAKLSSRVELVDSDACSARTLQRQWTQHHYEAMAGHGSRSRTDATTPGGSDRDTAVADRRANSARLSALQAVDCMEAAAQKLVEATAPVRP</sequence>
<evidence type="ECO:0000256" key="1">
    <source>
        <dbReference type="SAM" id="MobiDB-lite"/>
    </source>
</evidence>
<feature type="compositionally biased region" description="Basic and acidic residues" evidence="1">
    <location>
        <begin position="69"/>
        <end position="78"/>
    </location>
</feature>
<evidence type="ECO:0000313" key="2">
    <source>
        <dbReference type="EMBL" id="CAE8619332.1"/>
    </source>
</evidence>
<name>A0A813FZ27_POLGL</name>
<organism evidence="2 3">
    <name type="scientific">Polarella glacialis</name>
    <name type="common">Dinoflagellate</name>
    <dbReference type="NCBI Taxonomy" id="89957"/>
    <lineage>
        <taxon>Eukaryota</taxon>
        <taxon>Sar</taxon>
        <taxon>Alveolata</taxon>
        <taxon>Dinophyceae</taxon>
        <taxon>Suessiales</taxon>
        <taxon>Suessiaceae</taxon>
        <taxon>Polarella</taxon>
    </lineage>
</organism>
<evidence type="ECO:0000313" key="3">
    <source>
        <dbReference type="Proteomes" id="UP000654075"/>
    </source>
</evidence>
<reference evidence="2" key="1">
    <citation type="submission" date="2021-02" db="EMBL/GenBank/DDBJ databases">
        <authorList>
            <person name="Dougan E. K."/>
            <person name="Rhodes N."/>
            <person name="Thang M."/>
            <person name="Chan C."/>
        </authorList>
    </citation>
    <scope>NUCLEOTIDE SEQUENCE</scope>
</reference>
<accession>A0A813FZ27</accession>
<keyword evidence="3" id="KW-1185">Reference proteome</keyword>
<dbReference type="AlphaFoldDB" id="A0A813FZ27"/>
<dbReference type="Proteomes" id="UP000654075">
    <property type="component" value="Unassembled WGS sequence"/>
</dbReference>
<gene>
    <name evidence="2" type="ORF">PGLA1383_LOCUS36923</name>
</gene>
<protein>
    <submittedName>
        <fullName evidence="2">Uncharacterized protein</fullName>
    </submittedName>
</protein>
<comment type="caution">
    <text evidence="2">The sequence shown here is derived from an EMBL/GenBank/DDBJ whole genome shotgun (WGS) entry which is preliminary data.</text>
</comment>